<gene>
    <name evidence="1" type="primary">G4MUR7</name>
</gene>
<reference evidence="1" key="1">
    <citation type="submission" date="2019-10" db="EMBL/GenBank/DDBJ databases">
        <authorList>
            <person name="Nor Muhammad N."/>
        </authorList>
    </citation>
    <scope>NUCLEOTIDE SEQUENCE</scope>
</reference>
<dbReference type="AlphaFoldDB" id="A0A5K1JXT7"/>
<dbReference type="EMBL" id="LR726284">
    <property type="protein sequence ID" value="VWO97376.1"/>
    <property type="molecule type" value="Genomic_DNA"/>
</dbReference>
<evidence type="ECO:0000313" key="1">
    <source>
        <dbReference type="EMBL" id="VWO97376.1"/>
    </source>
</evidence>
<sequence length="338" mass="36979">MPRLYLARLYIMTANRSRSPEYVTYARIAKNRSGTTCLDFRSPAPQSHVHSAVPTMVRMLGDIYPDPALVSFAAAARVLNTPTVKRNGPFSVGSSTNSGPIPFHPTASAAQSHTDNARAGTPSVPVRRFKSIRSGPAAVGAASMRAITPSVAPAVVANSSIPLSVGGASSPAPREEHPMHVAGVSATETSDPSVLKLDDVDPQTYKRETKLCQLTEEEKTAMRSRRGKASQVERAVTAWFESTAALPLASPPDLSTHDEIQLGDLYWHESHLGVQLWLWTESEDNTPVWKPVHLGLSRESDGRRLFLNPSGKPSWMTNNWYHKQKAVPRNVFILRNEQ</sequence>
<accession>A0A5K1JXT7</accession>
<protein>
    <submittedName>
        <fullName evidence="1">Transcriptional repressor rco-1</fullName>
    </submittedName>
</protein>
<proteinExistence type="predicted"/>
<name>A0A5K1JXT7_9APHY</name>
<organism evidence="1">
    <name type="scientific">Ganoderma boninense</name>
    <dbReference type="NCBI Taxonomy" id="34458"/>
    <lineage>
        <taxon>Eukaryota</taxon>
        <taxon>Fungi</taxon>
        <taxon>Dikarya</taxon>
        <taxon>Basidiomycota</taxon>
        <taxon>Agaricomycotina</taxon>
        <taxon>Agaricomycetes</taxon>
        <taxon>Polyporales</taxon>
        <taxon>Polyporaceae</taxon>
        <taxon>Ganoderma</taxon>
    </lineage>
</organism>